<sequence length="151" mass="15637">MLFFLLAIITISLLFTQSSAENVTSVNQMIFALSGSRVSHAYENVFGSVIAADKNAITVHLDCKPSPAPSLCSDQDATITAGPSTLIVPQAGIGGYAPMQITAGIDKLISAPVPTITDSGAASCWGGNGRSSWTMLWSGLGITFLIIAVFG</sequence>
<keyword evidence="1" id="KW-0472">Membrane</keyword>
<accession>A0A8H3UUZ1</accession>
<dbReference type="Proteomes" id="UP000433883">
    <property type="component" value="Unassembled WGS sequence"/>
</dbReference>
<reference evidence="3 4" key="1">
    <citation type="submission" date="2019-11" db="EMBL/GenBank/DDBJ databases">
        <title>Venturia inaequalis Genome Resource.</title>
        <authorList>
            <person name="Lichtner F.J."/>
        </authorList>
    </citation>
    <scope>NUCLEOTIDE SEQUENCE [LARGE SCALE GENOMIC DNA]</scope>
    <source>
        <strain evidence="3">Bline_iso_100314</strain>
    </source>
</reference>
<keyword evidence="1" id="KW-0812">Transmembrane</keyword>
<feature type="transmembrane region" description="Helical" evidence="1">
    <location>
        <begin position="133"/>
        <end position="150"/>
    </location>
</feature>
<gene>
    <name evidence="3" type="ORF">BLS_001639</name>
</gene>
<evidence type="ECO:0000313" key="4">
    <source>
        <dbReference type="Proteomes" id="UP000433883"/>
    </source>
</evidence>
<dbReference type="EMBL" id="WNWQ01000139">
    <property type="protein sequence ID" value="KAE9977101.1"/>
    <property type="molecule type" value="Genomic_DNA"/>
</dbReference>
<evidence type="ECO:0000256" key="2">
    <source>
        <dbReference type="SAM" id="SignalP"/>
    </source>
</evidence>
<evidence type="ECO:0000313" key="3">
    <source>
        <dbReference type="EMBL" id="KAE9977101.1"/>
    </source>
</evidence>
<protein>
    <submittedName>
        <fullName evidence="3">Uncharacterized protein</fullName>
    </submittedName>
</protein>
<comment type="caution">
    <text evidence="3">The sequence shown here is derived from an EMBL/GenBank/DDBJ whole genome shotgun (WGS) entry which is preliminary data.</text>
</comment>
<feature type="signal peptide" evidence="2">
    <location>
        <begin position="1"/>
        <end position="20"/>
    </location>
</feature>
<proteinExistence type="predicted"/>
<organism evidence="3 4">
    <name type="scientific">Venturia inaequalis</name>
    <name type="common">Apple scab fungus</name>
    <dbReference type="NCBI Taxonomy" id="5025"/>
    <lineage>
        <taxon>Eukaryota</taxon>
        <taxon>Fungi</taxon>
        <taxon>Dikarya</taxon>
        <taxon>Ascomycota</taxon>
        <taxon>Pezizomycotina</taxon>
        <taxon>Dothideomycetes</taxon>
        <taxon>Pleosporomycetidae</taxon>
        <taxon>Venturiales</taxon>
        <taxon>Venturiaceae</taxon>
        <taxon>Venturia</taxon>
    </lineage>
</organism>
<name>A0A8H3UUZ1_VENIN</name>
<dbReference type="AlphaFoldDB" id="A0A8H3UUZ1"/>
<keyword evidence="2" id="KW-0732">Signal</keyword>
<evidence type="ECO:0000256" key="1">
    <source>
        <dbReference type="SAM" id="Phobius"/>
    </source>
</evidence>
<feature type="chain" id="PRO_5034023185" evidence="2">
    <location>
        <begin position="21"/>
        <end position="151"/>
    </location>
</feature>
<keyword evidence="1" id="KW-1133">Transmembrane helix</keyword>